<dbReference type="OrthoDB" id="7060314at2"/>
<proteinExistence type="predicted"/>
<sequence length="121" mass="13717">MNNMLVMMRVFDENQKETIYFQTSINASALIQIARPREATMREKGKTFTQGGVAFFGEEFIKAVQAGEKQEIEKTAMQAAMAAWLSDHIFGGISEAEFLRCDLEFNMHPTGMVVYNRKPAK</sequence>
<name>A0A1N6KYF9_9BURK</name>
<dbReference type="AlphaFoldDB" id="A0A1N6KYF9"/>
<keyword evidence="2" id="KW-1185">Reference proteome</keyword>
<gene>
    <name evidence="1" type="ORF">SAMN05444165_5276</name>
</gene>
<dbReference type="Proteomes" id="UP000185151">
    <property type="component" value="Unassembled WGS sequence"/>
</dbReference>
<accession>A0A1N6KYF9</accession>
<evidence type="ECO:0000313" key="2">
    <source>
        <dbReference type="Proteomes" id="UP000185151"/>
    </source>
</evidence>
<dbReference type="RefSeq" id="WP_143788465.1">
    <property type="nucleotide sequence ID" value="NZ_FSRU01000002.1"/>
</dbReference>
<protein>
    <submittedName>
        <fullName evidence="1">Uncharacterized protein</fullName>
    </submittedName>
</protein>
<dbReference type="EMBL" id="FSRU01000002">
    <property type="protein sequence ID" value="SIO61578.1"/>
    <property type="molecule type" value="Genomic_DNA"/>
</dbReference>
<reference evidence="1 2" key="1">
    <citation type="submission" date="2016-11" db="EMBL/GenBank/DDBJ databases">
        <authorList>
            <person name="Jaros S."/>
            <person name="Januszkiewicz K."/>
            <person name="Wedrychowicz H."/>
        </authorList>
    </citation>
    <scope>NUCLEOTIDE SEQUENCE [LARGE SCALE GENOMIC DNA]</scope>
    <source>
        <strain evidence="1 2">GAS95</strain>
    </source>
</reference>
<organism evidence="1 2">
    <name type="scientific">Paraburkholderia phenazinium</name>
    <dbReference type="NCBI Taxonomy" id="60549"/>
    <lineage>
        <taxon>Bacteria</taxon>
        <taxon>Pseudomonadati</taxon>
        <taxon>Pseudomonadota</taxon>
        <taxon>Betaproteobacteria</taxon>
        <taxon>Burkholderiales</taxon>
        <taxon>Burkholderiaceae</taxon>
        <taxon>Paraburkholderia</taxon>
    </lineage>
</organism>
<evidence type="ECO:0000313" key="1">
    <source>
        <dbReference type="EMBL" id="SIO61578.1"/>
    </source>
</evidence>